<organism evidence="3 4">
    <name type="scientific">Ceratopteris richardii</name>
    <name type="common">Triangle waterfern</name>
    <dbReference type="NCBI Taxonomy" id="49495"/>
    <lineage>
        <taxon>Eukaryota</taxon>
        <taxon>Viridiplantae</taxon>
        <taxon>Streptophyta</taxon>
        <taxon>Embryophyta</taxon>
        <taxon>Tracheophyta</taxon>
        <taxon>Polypodiopsida</taxon>
        <taxon>Polypodiidae</taxon>
        <taxon>Polypodiales</taxon>
        <taxon>Pteridineae</taxon>
        <taxon>Pteridaceae</taxon>
        <taxon>Parkerioideae</taxon>
        <taxon>Ceratopteris</taxon>
    </lineage>
</organism>
<evidence type="ECO:0000313" key="3">
    <source>
        <dbReference type="EMBL" id="KAH7314714.1"/>
    </source>
</evidence>
<feature type="transmembrane region" description="Helical" evidence="2">
    <location>
        <begin position="39"/>
        <end position="62"/>
    </location>
</feature>
<evidence type="ECO:0008006" key="5">
    <source>
        <dbReference type="Google" id="ProtNLM"/>
    </source>
</evidence>
<dbReference type="PANTHER" id="PTHR21780:SF0">
    <property type="entry name" value="TRANSMEMBRANE PROTEIN 209"/>
    <property type="match status" value="1"/>
</dbReference>
<dbReference type="GO" id="GO:0016020">
    <property type="term" value="C:membrane"/>
    <property type="evidence" value="ECO:0007669"/>
    <property type="project" value="TreeGrafter"/>
</dbReference>
<feature type="region of interest" description="Disordered" evidence="1">
    <location>
        <begin position="160"/>
        <end position="209"/>
    </location>
</feature>
<evidence type="ECO:0000313" key="4">
    <source>
        <dbReference type="Proteomes" id="UP000825935"/>
    </source>
</evidence>
<dbReference type="Proteomes" id="UP000825935">
    <property type="component" value="Chromosome 21"/>
</dbReference>
<gene>
    <name evidence="3" type="ORF">KP509_21G017500</name>
</gene>
<dbReference type="Pfam" id="PF09786">
    <property type="entry name" value="CytochromB561_N"/>
    <property type="match status" value="1"/>
</dbReference>
<dbReference type="OMA" id="IRGMHLG"/>
<protein>
    <recommendedName>
        <fullName evidence="5">Transmembrane protein 209</fullName>
    </recommendedName>
</protein>
<accession>A0A8T2SAJ2</accession>
<dbReference type="InterPro" id="IPR019176">
    <property type="entry name" value="Cytochrome_B561-rel"/>
</dbReference>
<feature type="transmembrane region" description="Helical" evidence="2">
    <location>
        <begin position="74"/>
        <end position="99"/>
    </location>
</feature>
<name>A0A8T2SAJ2_CERRI</name>
<dbReference type="AlphaFoldDB" id="A0A8T2SAJ2"/>
<comment type="caution">
    <text evidence="3">The sequence shown here is derived from an EMBL/GenBank/DDBJ whole genome shotgun (WGS) entry which is preliminary data.</text>
</comment>
<reference evidence="3" key="1">
    <citation type="submission" date="2021-08" db="EMBL/GenBank/DDBJ databases">
        <title>WGS assembly of Ceratopteris richardii.</title>
        <authorList>
            <person name="Marchant D.B."/>
            <person name="Chen G."/>
            <person name="Jenkins J."/>
            <person name="Shu S."/>
            <person name="Leebens-Mack J."/>
            <person name="Grimwood J."/>
            <person name="Schmutz J."/>
            <person name="Soltis P."/>
            <person name="Soltis D."/>
            <person name="Chen Z.-H."/>
        </authorList>
    </citation>
    <scope>NUCLEOTIDE SEQUENCE</scope>
    <source>
        <strain evidence="3">Whitten #5841</strain>
        <tissue evidence="3">Leaf</tissue>
    </source>
</reference>
<feature type="region of interest" description="Disordered" evidence="1">
    <location>
        <begin position="308"/>
        <end position="350"/>
    </location>
</feature>
<dbReference type="EMBL" id="CM035426">
    <property type="protein sequence ID" value="KAH7314714.1"/>
    <property type="molecule type" value="Genomic_DNA"/>
</dbReference>
<dbReference type="OrthoDB" id="509821at2759"/>
<feature type="compositionally biased region" description="Polar residues" evidence="1">
    <location>
        <begin position="178"/>
        <end position="209"/>
    </location>
</feature>
<dbReference type="PANTHER" id="PTHR21780">
    <property type="entry name" value="TRANSMEMBRANE PROTEIN 209"/>
    <property type="match status" value="1"/>
</dbReference>
<sequence>MCVTMTLGKANSLPRSKFNVYQNATVASVLAARSLKPTLSSFIIIIVSALIAVLCLFSSIFWEEALVKFAAEMGIIHILAFTLVRTLQCMAGFFFLAAMSALCKALSYEAASEKRSSVQGPSEGVKKDSARKGDGAFALTERQQVLLGLSGGKQKVLSTDKLDTSDSSIRHRLPHTRSVASPQQSSLLVPVHTPSSSKNGRATSSSISSWAGAEWSDANKVSPVSKMQSPPYVCLAQNQVSPVDTQSSPWTTSASPLMKDDITTEHKLEEFLANVDDRLVESSVKVPATVQQILTPPPSLRGVNLATPVSGATPSSTSKGTPVRALRISPSPQKFGPSPRTGDGDLSSPMTPEQTIEAFEKLGVYPQIEQWRDKLRQWFSKDLLNPLVSKIDTSHLQVMQAAAKLGISVNVNPVSGSKLETPRTSQTGADISAQDWSSTFSVDEDAVLHQLQLHLLQARDASPAPQPSVFGSQQVPSRPVIPAIQECLDAVSEHQRLKALMKGEWAKGLLPQSSVRADYTVHRIRELAEGTCVKKYEYLATGELYDKIAKRWTLELPTDSHLLLYLFGALLEHPKWMLHIDQTSQPSIQSANNPLFVVHLPNKERCPEKHVAILSSAPPFLHAGACVLAVGKQSPPVFALYWEKKLQFALQGRTALWDSVLLFCHRIQAAHGSVVQGINLGSSAFNLLPIFEVPEEEDCEH</sequence>
<keyword evidence="4" id="KW-1185">Reference proteome</keyword>
<feature type="compositionally biased region" description="Polar residues" evidence="1">
    <location>
        <begin position="310"/>
        <end position="320"/>
    </location>
</feature>
<keyword evidence="2" id="KW-0472">Membrane</keyword>
<evidence type="ECO:0000256" key="2">
    <source>
        <dbReference type="SAM" id="Phobius"/>
    </source>
</evidence>
<evidence type="ECO:0000256" key="1">
    <source>
        <dbReference type="SAM" id="MobiDB-lite"/>
    </source>
</evidence>
<keyword evidence="2" id="KW-1133">Transmembrane helix</keyword>
<keyword evidence="2" id="KW-0812">Transmembrane</keyword>
<proteinExistence type="predicted"/>